<comment type="subcellular location">
    <subcellularLocation>
        <location evidence="1">Endosome</location>
    </subcellularLocation>
</comment>
<evidence type="ECO:0000256" key="2">
    <source>
        <dbReference type="ARBA" id="ARBA00010704"/>
    </source>
</evidence>
<protein>
    <submittedName>
        <fullName evidence="7">VPS35 endosomal protein sorting factor-like isoform X1</fullName>
    </submittedName>
</protein>
<keyword evidence="4" id="KW-0967">Endosome</keyword>
<dbReference type="InParanoid" id="A0A6I9RG84"/>
<proteinExistence type="inferred from homology"/>
<dbReference type="PANTHER" id="PTHR13673">
    <property type="entry name" value="ESOPHAGEAL CANCER ASSOCIATED PROTEIN"/>
    <property type="match status" value="1"/>
</dbReference>
<evidence type="ECO:0000256" key="1">
    <source>
        <dbReference type="ARBA" id="ARBA00004177"/>
    </source>
</evidence>
<gene>
    <name evidence="7" type="primary">LOC105048545</name>
</gene>
<dbReference type="GeneID" id="105048545"/>
<dbReference type="KEGG" id="egu:105048545"/>
<evidence type="ECO:0000256" key="5">
    <source>
        <dbReference type="ARBA" id="ARBA00022927"/>
    </source>
</evidence>
<dbReference type="PANTHER" id="PTHR13673:SF0">
    <property type="entry name" value="VPS35 ENDOSOMAL PROTEIN-SORTING FACTOR-LIKE"/>
    <property type="match status" value="1"/>
</dbReference>
<accession>A0A6I9RG84</accession>
<dbReference type="GO" id="GO:0032456">
    <property type="term" value="P:endocytic recycling"/>
    <property type="evidence" value="ECO:0007669"/>
    <property type="project" value="InterPro"/>
</dbReference>
<dbReference type="GO" id="GO:0015031">
    <property type="term" value="P:protein transport"/>
    <property type="evidence" value="ECO:0007669"/>
    <property type="project" value="UniProtKB-KW"/>
</dbReference>
<keyword evidence="5" id="KW-0653">Protein transport</keyword>
<evidence type="ECO:0000256" key="3">
    <source>
        <dbReference type="ARBA" id="ARBA00022448"/>
    </source>
</evidence>
<evidence type="ECO:0000313" key="7">
    <source>
        <dbReference type="RefSeq" id="XP_010926181.1"/>
    </source>
</evidence>
<reference evidence="7" key="1">
    <citation type="submission" date="2025-08" db="UniProtKB">
        <authorList>
            <consortium name="RefSeq"/>
        </authorList>
    </citation>
    <scope>IDENTIFICATION</scope>
</reference>
<evidence type="ECO:0000256" key="4">
    <source>
        <dbReference type="ARBA" id="ARBA00022753"/>
    </source>
</evidence>
<organism evidence="6 7">
    <name type="scientific">Elaeis guineensis var. tenera</name>
    <name type="common">Oil palm</name>
    <dbReference type="NCBI Taxonomy" id="51953"/>
    <lineage>
        <taxon>Eukaryota</taxon>
        <taxon>Viridiplantae</taxon>
        <taxon>Streptophyta</taxon>
        <taxon>Embryophyta</taxon>
        <taxon>Tracheophyta</taxon>
        <taxon>Spermatophyta</taxon>
        <taxon>Magnoliopsida</taxon>
        <taxon>Liliopsida</taxon>
        <taxon>Arecaceae</taxon>
        <taxon>Arecoideae</taxon>
        <taxon>Cocoseae</taxon>
        <taxon>Elaeidinae</taxon>
        <taxon>Elaeis</taxon>
    </lineage>
</organism>
<dbReference type="OrthoDB" id="1734063at2759"/>
<comment type="similarity">
    <text evidence="2">Belongs to the VPS35L family.</text>
</comment>
<dbReference type="GO" id="GO:0005768">
    <property type="term" value="C:endosome"/>
    <property type="evidence" value="ECO:0007669"/>
    <property type="project" value="UniProtKB-SubCell"/>
</dbReference>
<dbReference type="InterPro" id="IPR029705">
    <property type="entry name" value="VPS35L"/>
</dbReference>
<dbReference type="AlphaFoldDB" id="A0A6I9RG84"/>
<name>A0A6I9RG84_ELAGV</name>
<evidence type="ECO:0000313" key="6">
    <source>
        <dbReference type="Proteomes" id="UP000504607"/>
    </source>
</evidence>
<keyword evidence="3" id="KW-0813">Transport</keyword>
<dbReference type="RefSeq" id="XP_010926181.1">
    <property type="nucleotide sequence ID" value="XM_010927879.3"/>
</dbReference>
<dbReference type="Proteomes" id="UP000504607">
    <property type="component" value="Chromosome 7"/>
</dbReference>
<keyword evidence="6" id="KW-1185">Reference proteome</keyword>
<sequence>MEFRARDYEGEEIAAALPRAPALDHPLAPRPFPSSQSQVAAACEKVDFDDPLRVQTTDIAECAQDGKHVDDDLRRILSSEAGHLSTKEWALFKSSLMQKFSCSNMISVSFTSDILARNSKEYKTLADMHMEELDDPEMVVREEKKVITRQEYVSQLQELKGEISQAWRADDRIKALKLSIKVARLLLDTSVFQFYPTLFVLVIDIMDMLGDLVWERIKRKAEYADDGTLIYSLPEKFQSADICSEAKETCYNWFCKVGSIRELLPRIYLELAILRCWRFLEDNFLLNLQRLAMMMRGLADPLASAYCHLYMAHCARTLHPIDVGYLIMSLSNIGILLQRIIVDKETFNSHYYKNKKMLISLMEPAIEWIMKCIFMDGYQKSGNIISEFGIGGNLSQSTWNIPCISVILHCLLKQLPAEVVSNNALEIAELFEKNIDISLDQHFNYRLLGNKLCESLPPVTSAVAVLDKVMQVISQYNHLNEYLIVADAYLDIILQYSMDYHLSVFLDGILKRAEIKRADEHELESLQSILVKLVNHFDGLEDAFALSQFLEILDLLYGSTCDITNMHILLKATRTGHVRDPRAIQFLFEISQALHGSIDISNTNDDYQQRAFLVSRFIHLVDFGAEMERHLTFLIECRAAFHHINELKDTLVHLSNNLAVKAIKDTDKHLSFLKSCVAFNEVTIPSISNGIRRMSLYLETAEVALFGGLDSHAEGLVNSAINCLQCLNVTAGVHKSIDVDQVMSLTCKTCSLLVMIPGIHEEGIAFFVRSLISVLNYQSLTSSRIKVKILCAVILLSASLSQNRLPYHAISAEVVGNDQLFYGEPSYHQELSSISSLALQNLDDAIGQESHLVTRGSLALEACNCLLVSFNGNRELFLKCSGLIEIAKSCLHPKDKYLQSTVNFFDKFSKKEGVAFS</sequence>